<reference evidence="19" key="1">
    <citation type="journal article" date="2018" name="Nat. Microbiol.">
        <title>Leveraging single-cell genomics to expand the fungal tree of life.</title>
        <authorList>
            <person name="Ahrendt S.R."/>
            <person name="Quandt C.A."/>
            <person name="Ciobanu D."/>
            <person name="Clum A."/>
            <person name="Salamov A."/>
            <person name="Andreopoulos B."/>
            <person name="Cheng J.F."/>
            <person name="Woyke T."/>
            <person name="Pelin A."/>
            <person name="Henrissat B."/>
            <person name="Reynolds N.K."/>
            <person name="Benny G.L."/>
            <person name="Smith M.E."/>
            <person name="James T.Y."/>
            <person name="Grigoriev I.V."/>
        </authorList>
    </citation>
    <scope>NUCLEOTIDE SEQUENCE [LARGE SCALE GENOMIC DNA]</scope>
    <source>
        <strain evidence="19">RSA 1356</strain>
    </source>
</reference>
<comment type="cofactor">
    <cofactor evidence="15 17">
        <name>Zn(2+)</name>
        <dbReference type="ChEBI" id="CHEBI:29105"/>
    </cofactor>
    <text evidence="15 17">Binds 1 zinc ion per subunit.</text>
</comment>
<evidence type="ECO:0000256" key="3">
    <source>
        <dbReference type="ARBA" id="ARBA00010200"/>
    </source>
</evidence>
<evidence type="ECO:0000256" key="12">
    <source>
        <dbReference type="ARBA" id="ARBA00023049"/>
    </source>
</evidence>
<dbReference type="InterPro" id="IPR005317">
    <property type="entry name" value="Dipeptidyl-peptase3"/>
</dbReference>
<evidence type="ECO:0000256" key="7">
    <source>
        <dbReference type="ARBA" id="ARBA00022490"/>
    </source>
</evidence>
<proteinExistence type="inferred from homology"/>
<keyword evidence="9 15" id="KW-0479">Metal-binding</keyword>
<evidence type="ECO:0000256" key="13">
    <source>
        <dbReference type="ARBA" id="ARBA00031288"/>
    </source>
</evidence>
<feature type="active site" evidence="16">
    <location>
        <position position="446"/>
    </location>
</feature>
<dbReference type="FunFam" id="3.30.540.30:FF:000001">
    <property type="entry name" value="Dipeptidyl peptidase 3"/>
    <property type="match status" value="1"/>
</dbReference>
<dbReference type="OrthoDB" id="4694525at2759"/>
<dbReference type="STRING" id="78915.A0A4P9XUC3"/>
<dbReference type="GO" id="GO:0008239">
    <property type="term" value="F:dipeptidyl-peptidase activity"/>
    <property type="evidence" value="ECO:0007669"/>
    <property type="project" value="UniProtKB-UniRule"/>
</dbReference>
<evidence type="ECO:0000313" key="19">
    <source>
        <dbReference type="Proteomes" id="UP000271241"/>
    </source>
</evidence>
<dbReference type="EMBL" id="KZ992487">
    <property type="protein sequence ID" value="RKP09818.1"/>
    <property type="molecule type" value="Genomic_DNA"/>
</dbReference>
<feature type="binding site" evidence="17">
    <location>
        <position position="504"/>
    </location>
    <ligand>
        <name>Zn(2+)</name>
        <dbReference type="ChEBI" id="CHEBI:29105"/>
        <note>catalytic</note>
    </ligand>
</feature>
<feature type="binding site" evidence="17">
    <location>
        <position position="450"/>
    </location>
    <ligand>
        <name>Zn(2+)</name>
        <dbReference type="ChEBI" id="CHEBI:29105"/>
        <note>catalytic</note>
    </ligand>
</feature>
<keyword evidence="6 15" id="KW-0031">Aminopeptidase</keyword>
<evidence type="ECO:0000256" key="11">
    <source>
        <dbReference type="ARBA" id="ARBA00022833"/>
    </source>
</evidence>
<dbReference type="PANTHER" id="PTHR23422:SF11">
    <property type="entry name" value="DIPEPTIDYL PEPTIDASE 3"/>
    <property type="match status" value="1"/>
</dbReference>
<keyword evidence="19" id="KW-1185">Reference proteome</keyword>
<name>A0A4P9XUC3_9FUNG</name>
<evidence type="ECO:0000313" key="18">
    <source>
        <dbReference type="EMBL" id="RKP09818.1"/>
    </source>
</evidence>
<dbReference type="GO" id="GO:0046872">
    <property type="term" value="F:metal ion binding"/>
    <property type="evidence" value="ECO:0007669"/>
    <property type="project" value="UniProtKB-KW"/>
</dbReference>
<evidence type="ECO:0000256" key="9">
    <source>
        <dbReference type="ARBA" id="ARBA00022723"/>
    </source>
</evidence>
<evidence type="ECO:0000256" key="17">
    <source>
        <dbReference type="PIRSR" id="PIRSR007828-2"/>
    </source>
</evidence>
<dbReference type="AlphaFoldDB" id="A0A4P9XUC3"/>
<dbReference type="PIRSF" id="PIRSF007828">
    <property type="entry name" value="Dipeptidyl-peptidase_III"/>
    <property type="match status" value="1"/>
</dbReference>
<keyword evidence="7 15" id="KW-0963">Cytoplasm</keyword>
<dbReference type="EC" id="3.4.14.4" evidence="4 15"/>
<dbReference type="GO" id="GO:0004177">
    <property type="term" value="F:aminopeptidase activity"/>
    <property type="evidence" value="ECO:0007669"/>
    <property type="project" value="UniProtKB-KW"/>
</dbReference>
<accession>A0A4P9XUC3</accession>
<evidence type="ECO:0000256" key="4">
    <source>
        <dbReference type="ARBA" id="ARBA00012063"/>
    </source>
</evidence>
<sequence>MTIGSNPNPISHYYADQKAPICPLVIREHFDTLTDREKRYAHHIARASWLGARVILEQTTPHSSALFDLLRTVFSASAEQPRQLADLAALRSAAELDEDAFESALEYTVQVLSNLANFKSFGDVKFVPRLSRDAFRRLVAASPRHAEALPLFDKLADEIYSVTPAAGTLLGYPDEGHITHYYSPNVTKDDIKVVQSFCESRQMDPLNTRLFKQDDGTLVLRIASSQHDAEPERHTYDGRTILLAYGDYHQQMAAVAAELRIAGENAANDHQRRMMEHYVRHFTTGSIDEHKDSQREWIRDVGPVVESNIGFVESYRDPAGVRAEWEGFVAVVNKEMTRKFEQLVNAAPAFIPKLPWGPDFEKDKFHKPDFTSLEVLTFATGGVPAGINIPNYDDIRQTFGFKNVSLGNVLNAKAPKEVLPFLSDADRELFEKLRGPAFEVQVGIHELLGHGTGKLLQEDKDGQTNFPRDNPPTNPLTGRPVEHWYGPGETWGSRFKAIAASYEECRAESVAMFLSTDTDMLAIFGHTDKTPEEGLAEDIMYVGWLQMCRAGLVGLEFYDPEARKWGQAHVQARYAITRVLLDAGEGLVTIGPHGDAGDDLRVTLDRSKIRSVGLPAIGRFLTQLQVYKATGDAEGGKALYDRVTAVPDEWLPYRKIVLAKKQPRKLLLQANTFLENDNVVLKEYSADLPGFIQSYLDRDI</sequence>
<evidence type="ECO:0000256" key="14">
    <source>
        <dbReference type="ARBA" id="ARBA00032119"/>
    </source>
</evidence>
<dbReference type="PANTHER" id="PTHR23422">
    <property type="entry name" value="DIPEPTIDYL PEPTIDASE III-RELATED"/>
    <property type="match status" value="1"/>
</dbReference>
<dbReference type="Gene3D" id="3.30.540.30">
    <property type="match status" value="3"/>
</dbReference>
<comment type="catalytic activity">
    <reaction evidence="1 15">
        <text>Release of an N-terminal dipeptide from a peptide comprising four or more residues, with broad specificity. Also acts on dipeptidyl 2-naphthylamides.</text>
        <dbReference type="EC" id="3.4.14.4"/>
    </reaction>
</comment>
<dbReference type="Proteomes" id="UP000271241">
    <property type="component" value="Unassembled WGS sequence"/>
</dbReference>
<evidence type="ECO:0000256" key="16">
    <source>
        <dbReference type="PIRSR" id="PIRSR007828-1"/>
    </source>
</evidence>
<evidence type="ECO:0000256" key="5">
    <source>
        <dbReference type="ARBA" id="ARBA00014713"/>
    </source>
</evidence>
<gene>
    <name evidence="18" type="ORF">THASP1DRAFT_13764</name>
</gene>
<organism evidence="18 19">
    <name type="scientific">Thamnocephalis sphaerospora</name>
    <dbReference type="NCBI Taxonomy" id="78915"/>
    <lineage>
        <taxon>Eukaryota</taxon>
        <taxon>Fungi</taxon>
        <taxon>Fungi incertae sedis</taxon>
        <taxon>Zoopagomycota</taxon>
        <taxon>Zoopagomycotina</taxon>
        <taxon>Zoopagomycetes</taxon>
        <taxon>Zoopagales</taxon>
        <taxon>Sigmoideomycetaceae</taxon>
        <taxon>Thamnocephalis</taxon>
    </lineage>
</organism>
<dbReference type="GO" id="GO:0005737">
    <property type="term" value="C:cytoplasm"/>
    <property type="evidence" value="ECO:0007669"/>
    <property type="project" value="UniProtKB-SubCell"/>
</dbReference>
<evidence type="ECO:0000256" key="15">
    <source>
        <dbReference type="PIRNR" id="PIRNR007828"/>
    </source>
</evidence>
<evidence type="ECO:0000256" key="1">
    <source>
        <dbReference type="ARBA" id="ARBA00001336"/>
    </source>
</evidence>
<keyword evidence="8 15" id="KW-0645">Protease</keyword>
<evidence type="ECO:0000256" key="6">
    <source>
        <dbReference type="ARBA" id="ARBA00022438"/>
    </source>
</evidence>
<evidence type="ECO:0000256" key="10">
    <source>
        <dbReference type="ARBA" id="ARBA00022801"/>
    </source>
</evidence>
<comment type="subcellular location">
    <subcellularLocation>
        <location evidence="2">Cytoplasm</location>
    </subcellularLocation>
</comment>
<dbReference type="FunFam" id="3.30.540.30:FF:000002">
    <property type="entry name" value="Dipeptidyl peptidase 3"/>
    <property type="match status" value="1"/>
</dbReference>
<keyword evidence="11 15" id="KW-0862">Zinc</keyword>
<keyword evidence="12 15" id="KW-0482">Metalloprotease</keyword>
<dbReference type="InterPro" id="IPR039461">
    <property type="entry name" value="Peptidase_M49"/>
</dbReference>
<comment type="similarity">
    <text evidence="3 15">Belongs to the peptidase M49 family.</text>
</comment>
<dbReference type="GO" id="GO:0006508">
    <property type="term" value="P:proteolysis"/>
    <property type="evidence" value="ECO:0007669"/>
    <property type="project" value="UniProtKB-KW"/>
</dbReference>
<dbReference type="Pfam" id="PF03571">
    <property type="entry name" value="Peptidase_M49"/>
    <property type="match status" value="1"/>
</dbReference>
<dbReference type="GO" id="GO:0008235">
    <property type="term" value="F:metalloexopeptidase activity"/>
    <property type="evidence" value="ECO:0007669"/>
    <property type="project" value="InterPro"/>
</dbReference>
<evidence type="ECO:0000256" key="2">
    <source>
        <dbReference type="ARBA" id="ARBA00004496"/>
    </source>
</evidence>
<evidence type="ECO:0000256" key="8">
    <source>
        <dbReference type="ARBA" id="ARBA00022670"/>
    </source>
</evidence>
<keyword evidence="10 15" id="KW-0378">Hydrolase</keyword>
<feature type="binding site" evidence="17">
    <location>
        <position position="445"/>
    </location>
    <ligand>
        <name>Zn(2+)</name>
        <dbReference type="ChEBI" id="CHEBI:29105"/>
        <note>catalytic</note>
    </ligand>
</feature>
<protein>
    <recommendedName>
        <fullName evidence="5 15">Dipeptidyl peptidase 3</fullName>
        <ecNumber evidence="4 15">3.4.14.4</ecNumber>
    </recommendedName>
    <alternativeName>
        <fullName evidence="13 15">Dipeptidyl aminopeptidase III</fullName>
    </alternativeName>
    <alternativeName>
        <fullName evidence="14 15">Dipeptidyl peptidase III</fullName>
    </alternativeName>
</protein>